<gene>
    <name evidence="1" type="ORF">F0U60_10175</name>
</gene>
<evidence type="ECO:0000313" key="1">
    <source>
        <dbReference type="EMBL" id="WNG44434.1"/>
    </source>
</evidence>
<dbReference type="Proteomes" id="UP001611383">
    <property type="component" value="Chromosome"/>
</dbReference>
<name>A0ABY9WMP0_9BACT</name>
<proteinExistence type="predicted"/>
<dbReference type="EMBL" id="CP043494">
    <property type="protein sequence ID" value="WNG44434.1"/>
    <property type="molecule type" value="Genomic_DNA"/>
</dbReference>
<reference evidence="1 2" key="1">
    <citation type="submission" date="2019-08" db="EMBL/GenBank/DDBJ databases">
        <title>Archangium and Cystobacter genomes.</title>
        <authorList>
            <person name="Chen I.-C.K."/>
            <person name="Wielgoss S."/>
        </authorList>
    </citation>
    <scope>NUCLEOTIDE SEQUENCE [LARGE SCALE GENOMIC DNA]</scope>
    <source>
        <strain evidence="1 2">Cbm 6</strain>
    </source>
</reference>
<sequence>MITDKKILRKLIDPGLRSLYNGAVSEVARLQSRSARIEEPQTCIPESVALLITFAGPIEDLVEVGLESADAVLIADGSFVGEGLIDPMRMGELAAIPHVRTIRFQPEIAFEGGWVQPATPNLLPARIPHIESFETFPASTHATLCFWEWS</sequence>
<protein>
    <submittedName>
        <fullName evidence="1">Uncharacterized protein</fullName>
    </submittedName>
</protein>
<organism evidence="1 2">
    <name type="scientific">Archangium minus</name>
    <dbReference type="NCBI Taxonomy" id="83450"/>
    <lineage>
        <taxon>Bacteria</taxon>
        <taxon>Pseudomonadati</taxon>
        <taxon>Myxococcota</taxon>
        <taxon>Myxococcia</taxon>
        <taxon>Myxococcales</taxon>
        <taxon>Cystobacterineae</taxon>
        <taxon>Archangiaceae</taxon>
        <taxon>Archangium</taxon>
    </lineage>
</organism>
<accession>A0ABY9WMP0</accession>
<dbReference type="RefSeq" id="WP_395817225.1">
    <property type="nucleotide sequence ID" value="NZ_CP043494.1"/>
</dbReference>
<evidence type="ECO:0000313" key="2">
    <source>
        <dbReference type="Proteomes" id="UP001611383"/>
    </source>
</evidence>
<keyword evidence="2" id="KW-1185">Reference proteome</keyword>